<dbReference type="EMBL" id="BQKI01000007">
    <property type="protein sequence ID" value="GJM98355.1"/>
    <property type="molecule type" value="Genomic_DNA"/>
</dbReference>
<protein>
    <submittedName>
        <fullName evidence="2">Uncharacterized protein</fullName>
    </submittedName>
</protein>
<evidence type="ECO:0000313" key="2">
    <source>
        <dbReference type="EMBL" id="GJM98355.1"/>
    </source>
</evidence>
<reference evidence="2" key="2">
    <citation type="submission" date="2021-12" db="EMBL/GenBank/DDBJ databases">
        <title>Resequencing data analysis of finger millet.</title>
        <authorList>
            <person name="Hatakeyama M."/>
            <person name="Aluri S."/>
            <person name="Balachadran M.T."/>
            <person name="Sivarajan S.R."/>
            <person name="Poveda L."/>
            <person name="Shimizu-Inatsugi R."/>
            <person name="Schlapbach R."/>
            <person name="Sreeman S.M."/>
            <person name="Shimizu K.K."/>
        </authorList>
    </citation>
    <scope>NUCLEOTIDE SEQUENCE</scope>
</reference>
<accession>A0AAV5CJH5</accession>
<sequence length="247" mass="26257">MHSLRELKKSLKELDSKKKRRKGSGEGDSGAIGVDRAGDDRHVGGGEDAAFVQASKANLKMPPSLEDQKASGGSCSVSADGHGDDVGVSNVRVELVDPSQQEAAVVVHTQMNKRKAPPSPRERSGANNGKKVKICMEAEEKEKNGTETEEKKVEGCCKVKNSTEAEDKKVEKNCSEETRDGGSKGSCSNGGTPDEEPTERGEGLRAGSVNEESEVSRSNYPRSLAGIGRSPNVPKVAVAVSPNMPWR</sequence>
<evidence type="ECO:0000256" key="1">
    <source>
        <dbReference type="SAM" id="MobiDB-lite"/>
    </source>
</evidence>
<proteinExistence type="predicted"/>
<dbReference type="AlphaFoldDB" id="A0AAV5CJH5"/>
<organism evidence="2 3">
    <name type="scientific">Eleusine coracana subsp. coracana</name>
    <dbReference type="NCBI Taxonomy" id="191504"/>
    <lineage>
        <taxon>Eukaryota</taxon>
        <taxon>Viridiplantae</taxon>
        <taxon>Streptophyta</taxon>
        <taxon>Embryophyta</taxon>
        <taxon>Tracheophyta</taxon>
        <taxon>Spermatophyta</taxon>
        <taxon>Magnoliopsida</taxon>
        <taxon>Liliopsida</taxon>
        <taxon>Poales</taxon>
        <taxon>Poaceae</taxon>
        <taxon>PACMAD clade</taxon>
        <taxon>Chloridoideae</taxon>
        <taxon>Cynodonteae</taxon>
        <taxon>Eleusininae</taxon>
        <taxon>Eleusine</taxon>
    </lineage>
</organism>
<feature type="region of interest" description="Disordered" evidence="1">
    <location>
        <begin position="110"/>
        <end position="247"/>
    </location>
</feature>
<feature type="compositionally biased region" description="Basic and acidic residues" evidence="1">
    <location>
        <begin position="134"/>
        <end position="182"/>
    </location>
</feature>
<feature type="compositionally biased region" description="Basic and acidic residues" evidence="1">
    <location>
        <begin position="36"/>
        <end position="45"/>
    </location>
</feature>
<gene>
    <name evidence="2" type="primary">ga15357</name>
    <name evidence="2" type="ORF">PR202_ga15357</name>
</gene>
<dbReference type="Proteomes" id="UP001054889">
    <property type="component" value="Unassembled WGS sequence"/>
</dbReference>
<keyword evidence="3" id="KW-1185">Reference proteome</keyword>
<comment type="caution">
    <text evidence="2">The sequence shown here is derived from an EMBL/GenBank/DDBJ whole genome shotgun (WGS) entry which is preliminary data.</text>
</comment>
<feature type="region of interest" description="Disordered" evidence="1">
    <location>
        <begin position="1"/>
        <end position="86"/>
    </location>
</feature>
<feature type="compositionally biased region" description="Basic and acidic residues" evidence="1">
    <location>
        <begin position="1"/>
        <end position="16"/>
    </location>
</feature>
<reference evidence="2" key="1">
    <citation type="journal article" date="2018" name="DNA Res.">
        <title>Multiple hybrid de novo genome assembly of finger millet, an orphan allotetraploid crop.</title>
        <authorList>
            <person name="Hatakeyama M."/>
            <person name="Aluri S."/>
            <person name="Balachadran M.T."/>
            <person name="Sivarajan S.R."/>
            <person name="Patrignani A."/>
            <person name="Gruter S."/>
            <person name="Poveda L."/>
            <person name="Shimizu-Inatsugi R."/>
            <person name="Baeten J."/>
            <person name="Francoijs K.J."/>
            <person name="Nataraja K.N."/>
            <person name="Reddy Y.A.N."/>
            <person name="Phadnis S."/>
            <person name="Ravikumar R.L."/>
            <person name="Schlapbach R."/>
            <person name="Sreeman S.M."/>
            <person name="Shimizu K.K."/>
        </authorList>
    </citation>
    <scope>NUCLEOTIDE SEQUENCE</scope>
</reference>
<name>A0AAV5CJH5_ELECO</name>
<evidence type="ECO:0000313" key="3">
    <source>
        <dbReference type="Proteomes" id="UP001054889"/>
    </source>
</evidence>